<dbReference type="AlphaFoldDB" id="A0A835B094"/>
<organism evidence="1 2">
    <name type="scientific">Digitaria exilis</name>
    <dbReference type="NCBI Taxonomy" id="1010633"/>
    <lineage>
        <taxon>Eukaryota</taxon>
        <taxon>Viridiplantae</taxon>
        <taxon>Streptophyta</taxon>
        <taxon>Embryophyta</taxon>
        <taxon>Tracheophyta</taxon>
        <taxon>Spermatophyta</taxon>
        <taxon>Magnoliopsida</taxon>
        <taxon>Liliopsida</taxon>
        <taxon>Poales</taxon>
        <taxon>Poaceae</taxon>
        <taxon>PACMAD clade</taxon>
        <taxon>Panicoideae</taxon>
        <taxon>Panicodae</taxon>
        <taxon>Paniceae</taxon>
        <taxon>Anthephorinae</taxon>
        <taxon>Digitaria</taxon>
    </lineage>
</organism>
<accession>A0A835B094</accession>
<protein>
    <submittedName>
        <fullName evidence="1">Uncharacterized protein</fullName>
    </submittedName>
</protein>
<reference evidence="1" key="1">
    <citation type="submission" date="2020-07" db="EMBL/GenBank/DDBJ databases">
        <title>Genome sequence and genetic diversity analysis of an under-domesticated orphan crop, white fonio (Digitaria exilis).</title>
        <authorList>
            <person name="Bennetzen J.L."/>
            <person name="Chen S."/>
            <person name="Ma X."/>
            <person name="Wang X."/>
            <person name="Yssel A.E.J."/>
            <person name="Chaluvadi S.R."/>
            <person name="Johnson M."/>
            <person name="Gangashetty P."/>
            <person name="Hamidou F."/>
            <person name="Sanogo M.D."/>
            <person name="Zwaenepoel A."/>
            <person name="Wallace J."/>
            <person name="Van De Peer Y."/>
            <person name="Van Deynze A."/>
        </authorList>
    </citation>
    <scope>NUCLEOTIDE SEQUENCE</scope>
    <source>
        <tissue evidence="1">Leaves</tissue>
    </source>
</reference>
<dbReference type="EMBL" id="JACEFO010002071">
    <property type="protein sequence ID" value="KAF8686155.1"/>
    <property type="molecule type" value="Genomic_DNA"/>
</dbReference>
<name>A0A835B094_9POAL</name>
<sequence>MARFLAHKICRDLGNFFDSSGMLGWTSANFFVFGQEIFSD</sequence>
<comment type="caution">
    <text evidence="1">The sequence shown here is derived from an EMBL/GenBank/DDBJ whole genome shotgun (WGS) entry which is preliminary data.</text>
</comment>
<dbReference type="Proteomes" id="UP000636709">
    <property type="component" value="Unassembled WGS sequence"/>
</dbReference>
<evidence type="ECO:0000313" key="1">
    <source>
        <dbReference type="EMBL" id="KAF8686155.1"/>
    </source>
</evidence>
<evidence type="ECO:0000313" key="2">
    <source>
        <dbReference type="Proteomes" id="UP000636709"/>
    </source>
</evidence>
<keyword evidence="2" id="KW-1185">Reference proteome</keyword>
<gene>
    <name evidence="1" type="ORF">HU200_043662</name>
</gene>
<proteinExistence type="predicted"/>